<dbReference type="AlphaFoldDB" id="A0ABD3NK04"/>
<evidence type="ECO:0000313" key="1">
    <source>
        <dbReference type="EMBL" id="KAL3775387.1"/>
    </source>
</evidence>
<name>A0ABD3NK04_9STRA</name>
<organism evidence="1 2">
    <name type="scientific">Cyclotella atomus</name>
    <dbReference type="NCBI Taxonomy" id="382360"/>
    <lineage>
        <taxon>Eukaryota</taxon>
        <taxon>Sar</taxon>
        <taxon>Stramenopiles</taxon>
        <taxon>Ochrophyta</taxon>
        <taxon>Bacillariophyta</taxon>
        <taxon>Coscinodiscophyceae</taxon>
        <taxon>Thalassiosirophycidae</taxon>
        <taxon>Stephanodiscales</taxon>
        <taxon>Stephanodiscaceae</taxon>
        <taxon>Cyclotella</taxon>
    </lineage>
</organism>
<protein>
    <submittedName>
        <fullName evidence="1">Uncharacterized protein</fullName>
    </submittedName>
</protein>
<evidence type="ECO:0000313" key="2">
    <source>
        <dbReference type="Proteomes" id="UP001530400"/>
    </source>
</evidence>
<dbReference type="EMBL" id="JALLPJ020001156">
    <property type="protein sequence ID" value="KAL3775387.1"/>
    <property type="molecule type" value="Genomic_DNA"/>
</dbReference>
<proteinExistence type="predicted"/>
<dbReference type="Proteomes" id="UP001530400">
    <property type="component" value="Unassembled WGS sequence"/>
</dbReference>
<gene>
    <name evidence="1" type="ORF">ACHAWO_006578</name>
</gene>
<comment type="caution">
    <text evidence="1">The sequence shown here is derived from an EMBL/GenBank/DDBJ whole genome shotgun (WGS) entry which is preliminary data.</text>
</comment>
<reference evidence="1 2" key="1">
    <citation type="submission" date="2024-10" db="EMBL/GenBank/DDBJ databases">
        <title>Updated reference genomes for cyclostephanoid diatoms.</title>
        <authorList>
            <person name="Roberts W.R."/>
            <person name="Alverson A.J."/>
        </authorList>
    </citation>
    <scope>NUCLEOTIDE SEQUENCE [LARGE SCALE GENOMIC DNA]</scope>
    <source>
        <strain evidence="1 2">AJA010-31</strain>
    </source>
</reference>
<sequence length="124" mass="13771">MSPIFSSWTGKKVDHFCRYLQSLHSSAFAGVETDVPHPLTPEKTIFLGSEGGPGDEKCGEEGKKLFHLDISSERATKRSLIDSISFVSKPFQTIPTYSWSDFVLSIKKPGTLDFPILFQQTLSS</sequence>
<accession>A0ABD3NK04</accession>
<keyword evidence="2" id="KW-1185">Reference proteome</keyword>